<feature type="non-terminal residue" evidence="1">
    <location>
        <position position="1"/>
    </location>
</feature>
<dbReference type="Gene3D" id="3.60.10.10">
    <property type="entry name" value="Endonuclease/exonuclease/phosphatase"/>
    <property type="match status" value="1"/>
</dbReference>
<name>A0A699ITH4_TANCI</name>
<dbReference type="InterPro" id="IPR036691">
    <property type="entry name" value="Endo/exonu/phosph_ase_sf"/>
</dbReference>
<evidence type="ECO:0000313" key="1">
    <source>
        <dbReference type="EMBL" id="GEZ78164.1"/>
    </source>
</evidence>
<proteinExistence type="predicted"/>
<sequence length="193" mass="21077">EQTTFGTSPPASEVSLPFSKTVQGSTTARNEVGVILAVGLKDKVVQVTRRSDMIMEISIVKDGETVNVISAYTLHVGLSDVVKKSFLDALDELVRDCLPDQLLIIGGDLNGHIGAAADGYAGALPSEACSSQHILVTLDVLFERQRQRMAETGRQRILWKNFKRDVVETFRVTISEKISTFGEDMSACDTDQM</sequence>
<organism evidence="1">
    <name type="scientific">Tanacetum cinerariifolium</name>
    <name type="common">Dalmatian daisy</name>
    <name type="synonym">Chrysanthemum cinerariifolium</name>
    <dbReference type="NCBI Taxonomy" id="118510"/>
    <lineage>
        <taxon>Eukaryota</taxon>
        <taxon>Viridiplantae</taxon>
        <taxon>Streptophyta</taxon>
        <taxon>Embryophyta</taxon>
        <taxon>Tracheophyta</taxon>
        <taxon>Spermatophyta</taxon>
        <taxon>Magnoliopsida</taxon>
        <taxon>eudicotyledons</taxon>
        <taxon>Gunneridae</taxon>
        <taxon>Pentapetalae</taxon>
        <taxon>asterids</taxon>
        <taxon>campanulids</taxon>
        <taxon>Asterales</taxon>
        <taxon>Asteraceae</taxon>
        <taxon>Asteroideae</taxon>
        <taxon>Anthemideae</taxon>
        <taxon>Anthemidinae</taxon>
        <taxon>Tanacetum</taxon>
    </lineage>
</organism>
<dbReference type="EMBL" id="BKCJ010322812">
    <property type="protein sequence ID" value="GEZ78164.1"/>
    <property type="molecule type" value="Genomic_DNA"/>
</dbReference>
<reference evidence="1" key="1">
    <citation type="journal article" date="2019" name="Sci. Rep.">
        <title>Draft genome of Tanacetum cinerariifolium, the natural source of mosquito coil.</title>
        <authorList>
            <person name="Yamashiro T."/>
            <person name="Shiraishi A."/>
            <person name="Satake H."/>
            <person name="Nakayama K."/>
        </authorList>
    </citation>
    <scope>NUCLEOTIDE SEQUENCE</scope>
</reference>
<protein>
    <submittedName>
        <fullName evidence="1">Craniofacial development protein 2-like</fullName>
    </submittedName>
</protein>
<accession>A0A699ITH4</accession>
<dbReference type="SUPFAM" id="SSF56219">
    <property type="entry name" value="DNase I-like"/>
    <property type="match status" value="1"/>
</dbReference>
<comment type="caution">
    <text evidence="1">The sequence shown here is derived from an EMBL/GenBank/DDBJ whole genome shotgun (WGS) entry which is preliminary data.</text>
</comment>
<gene>
    <name evidence="1" type="ORF">Tci_550137</name>
</gene>
<dbReference type="AlphaFoldDB" id="A0A699ITH4"/>